<dbReference type="PANTHER" id="PTHR24221:SF654">
    <property type="entry name" value="ATP-BINDING CASSETTE SUB-FAMILY B MEMBER 6"/>
    <property type="match status" value="1"/>
</dbReference>
<dbReference type="PROSITE" id="PS00211">
    <property type="entry name" value="ABC_TRANSPORTER_1"/>
    <property type="match status" value="1"/>
</dbReference>
<keyword evidence="2" id="KW-0813">Transport</keyword>
<feature type="transmembrane region" description="Helical" evidence="9">
    <location>
        <begin position="176"/>
        <end position="194"/>
    </location>
</feature>
<evidence type="ECO:0000256" key="2">
    <source>
        <dbReference type="ARBA" id="ARBA00022448"/>
    </source>
</evidence>
<reference evidence="13" key="1">
    <citation type="submission" date="2018-09" db="EMBL/GenBank/DDBJ databases">
        <authorList>
            <person name="Livingstone P.G."/>
            <person name="Whitworth D.E."/>
        </authorList>
    </citation>
    <scope>NUCLEOTIDE SEQUENCE [LARGE SCALE GENOMIC DNA]</scope>
    <source>
        <strain evidence="13">AB047A</strain>
    </source>
</reference>
<dbReference type="CDD" id="cd07346">
    <property type="entry name" value="ABC_6TM_exporters"/>
    <property type="match status" value="1"/>
</dbReference>
<evidence type="ECO:0000256" key="6">
    <source>
        <dbReference type="ARBA" id="ARBA00022840"/>
    </source>
</evidence>
<dbReference type="GO" id="GO:0140359">
    <property type="term" value="F:ABC-type transporter activity"/>
    <property type="evidence" value="ECO:0007669"/>
    <property type="project" value="InterPro"/>
</dbReference>
<evidence type="ECO:0000256" key="5">
    <source>
        <dbReference type="ARBA" id="ARBA00022741"/>
    </source>
</evidence>
<dbReference type="FunFam" id="3.40.50.300:FF:000299">
    <property type="entry name" value="ABC transporter ATP-binding protein/permease"/>
    <property type="match status" value="1"/>
</dbReference>
<feature type="transmembrane region" description="Helical" evidence="9">
    <location>
        <begin position="77"/>
        <end position="98"/>
    </location>
</feature>
<dbReference type="PROSITE" id="PS50893">
    <property type="entry name" value="ABC_TRANSPORTER_2"/>
    <property type="match status" value="1"/>
</dbReference>
<dbReference type="SUPFAM" id="SSF90123">
    <property type="entry name" value="ABC transporter transmembrane region"/>
    <property type="match status" value="1"/>
</dbReference>
<feature type="transmembrane region" description="Helical" evidence="9">
    <location>
        <begin position="36"/>
        <end position="57"/>
    </location>
</feature>
<dbReference type="Proteomes" id="UP000282656">
    <property type="component" value="Unassembled WGS sequence"/>
</dbReference>
<evidence type="ECO:0000259" key="10">
    <source>
        <dbReference type="PROSITE" id="PS50893"/>
    </source>
</evidence>
<evidence type="ECO:0000259" key="11">
    <source>
        <dbReference type="PROSITE" id="PS50929"/>
    </source>
</evidence>
<dbReference type="InterPro" id="IPR003439">
    <property type="entry name" value="ABC_transporter-like_ATP-bd"/>
</dbReference>
<dbReference type="EMBL" id="RAWM01000007">
    <property type="protein sequence ID" value="RKH72609.1"/>
    <property type="molecule type" value="Genomic_DNA"/>
</dbReference>
<comment type="caution">
    <text evidence="12">The sequence shown here is derived from an EMBL/GenBank/DDBJ whole genome shotgun (WGS) entry which is preliminary data.</text>
</comment>
<dbReference type="InterPro" id="IPR011527">
    <property type="entry name" value="ABC1_TM_dom"/>
</dbReference>
<dbReference type="InterPro" id="IPR003593">
    <property type="entry name" value="AAA+_ATPase"/>
</dbReference>
<dbReference type="SUPFAM" id="SSF52540">
    <property type="entry name" value="P-loop containing nucleoside triphosphate hydrolases"/>
    <property type="match status" value="1"/>
</dbReference>
<keyword evidence="6 12" id="KW-0067">ATP-binding</keyword>
<dbReference type="InterPro" id="IPR027417">
    <property type="entry name" value="P-loop_NTPase"/>
</dbReference>
<organism evidence="12 13">
    <name type="scientific">Corallococcus interemptor</name>
    <dbReference type="NCBI Taxonomy" id="2316720"/>
    <lineage>
        <taxon>Bacteria</taxon>
        <taxon>Pseudomonadati</taxon>
        <taxon>Myxococcota</taxon>
        <taxon>Myxococcia</taxon>
        <taxon>Myxococcales</taxon>
        <taxon>Cystobacterineae</taxon>
        <taxon>Myxococcaceae</taxon>
        <taxon>Corallococcus</taxon>
    </lineage>
</organism>
<dbReference type="InterPro" id="IPR017871">
    <property type="entry name" value="ABC_transporter-like_CS"/>
</dbReference>
<proteinExistence type="predicted"/>
<dbReference type="PANTHER" id="PTHR24221">
    <property type="entry name" value="ATP-BINDING CASSETTE SUB-FAMILY B"/>
    <property type="match status" value="1"/>
</dbReference>
<dbReference type="AlphaFoldDB" id="A0A3A8QV15"/>
<keyword evidence="5" id="KW-0547">Nucleotide-binding</keyword>
<dbReference type="Pfam" id="PF00664">
    <property type="entry name" value="ABC_membrane"/>
    <property type="match status" value="1"/>
</dbReference>
<dbReference type="GO" id="GO:0005524">
    <property type="term" value="F:ATP binding"/>
    <property type="evidence" value="ECO:0007669"/>
    <property type="project" value="UniProtKB-KW"/>
</dbReference>
<name>A0A3A8QV15_9BACT</name>
<evidence type="ECO:0000256" key="3">
    <source>
        <dbReference type="ARBA" id="ARBA00022475"/>
    </source>
</evidence>
<keyword evidence="4 9" id="KW-0812">Transmembrane</keyword>
<feature type="transmembrane region" description="Helical" evidence="9">
    <location>
        <begin position="145"/>
        <end position="170"/>
    </location>
</feature>
<gene>
    <name evidence="12" type="ORF">D7X96_04240</name>
</gene>
<dbReference type="PROSITE" id="PS50929">
    <property type="entry name" value="ABC_TM1F"/>
    <property type="match status" value="1"/>
</dbReference>
<dbReference type="GO" id="GO:0016887">
    <property type="term" value="F:ATP hydrolysis activity"/>
    <property type="evidence" value="ECO:0007669"/>
    <property type="project" value="InterPro"/>
</dbReference>
<keyword evidence="3" id="KW-1003">Cell membrane</keyword>
<evidence type="ECO:0000313" key="13">
    <source>
        <dbReference type="Proteomes" id="UP000282656"/>
    </source>
</evidence>
<sequence>MMEAGGAMQEEEAPGLRRSARYLAELLRLLRPAWGALARSALLGPVITGLLLIPPFLTRLLFDHVSSPQDLGLLHVLVLSILAASVAAAVAEALFGYYSSYLTVKLESSASLYLFNHLQHLPDRFFSRRQVGELTSRFDDAKAGIALVVGLIRLVFSQLTFLLVIPFTLASLHWELALAAVATLPFVVAVPLVVGRAMGLAWQEVMGVHGALQALQVETLRQSRTTKVLALEPHVYQRAAGLMRSVLRAHLKAHGVEGLLRLFERTVEAAQTALFTWLGWRLILQGKLTLGGFVAFVAYAAYLRGPVIEAIGFVTGLQQRGVHLRRFFEYLHEAPEQDPARSLTPPPPLTQRLSGGVELEDVSFGYLPGQDVLREVSARIRPGAVVTIVGSSGSGKTTLARLLTRLEEPGRGRVLYDGQDARTLALSDLRRQIAVVWQDVELYHGTVRDNLTLGLSGVSEDALREAVRLCALEPVLAALPQGFDTPVAEAGASLSGGQRQRLALARAVLRDAPVLLLDEATSQLDVETESAIVRALLGRARERGQTVLFITHRLANAPLADEVWMLAGGQLVGRGPHAELLARCAPYQRLFRAGMGEADAA</sequence>
<dbReference type="GO" id="GO:0034040">
    <property type="term" value="F:ATPase-coupled lipid transmembrane transporter activity"/>
    <property type="evidence" value="ECO:0007669"/>
    <property type="project" value="TreeGrafter"/>
</dbReference>
<comment type="subcellular location">
    <subcellularLocation>
        <location evidence="1">Cell membrane</location>
        <topology evidence="1">Multi-pass membrane protein</topology>
    </subcellularLocation>
</comment>
<dbReference type="GO" id="GO:0005886">
    <property type="term" value="C:plasma membrane"/>
    <property type="evidence" value="ECO:0007669"/>
    <property type="project" value="UniProtKB-SubCell"/>
</dbReference>
<protein>
    <submittedName>
        <fullName evidence="12">ABC transporter ATP-binding protein</fullName>
    </submittedName>
</protein>
<feature type="domain" description="ABC transporter" evidence="10">
    <location>
        <begin position="357"/>
        <end position="593"/>
    </location>
</feature>
<evidence type="ECO:0000256" key="8">
    <source>
        <dbReference type="ARBA" id="ARBA00023136"/>
    </source>
</evidence>
<dbReference type="Gene3D" id="1.20.1560.10">
    <property type="entry name" value="ABC transporter type 1, transmembrane domain"/>
    <property type="match status" value="1"/>
</dbReference>
<keyword evidence="7 9" id="KW-1133">Transmembrane helix</keyword>
<evidence type="ECO:0000256" key="4">
    <source>
        <dbReference type="ARBA" id="ARBA00022692"/>
    </source>
</evidence>
<dbReference type="InterPro" id="IPR036640">
    <property type="entry name" value="ABC1_TM_sf"/>
</dbReference>
<dbReference type="SMART" id="SM00382">
    <property type="entry name" value="AAA"/>
    <property type="match status" value="1"/>
</dbReference>
<feature type="domain" description="ABC transmembrane type-1" evidence="11">
    <location>
        <begin position="46"/>
        <end position="319"/>
    </location>
</feature>
<evidence type="ECO:0000256" key="9">
    <source>
        <dbReference type="SAM" id="Phobius"/>
    </source>
</evidence>
<evidence type="ECO:0000256" key="7">
    <source>
        <dbReference type="ARBA" id="ARBA00022989"/>
    </source>
</evidence>
<dbReference type="Gene3D" id="3.40.50.300">
    <property type="entry name" value="P-loop containing nucleotide triphosphate hydrolases"/>
    <property type="match status" value="1"/>
</dbReference>
<evidence type="ECO:0000256" key="1">
    <source>
        <dbReference type="ARBA" id="ARBA00004651"/>
    </source>
</evidence>
<dbReference type="InterPro" id="IPR039421">
    <property type="entry name" value="Type_1_exporter"/>
</dbReference>
<keyword evidence="13" id="KW-1185">Reference proteome</keyword>
<dbReference type="OrthoDB" id="9760168at2"/>
<dbReference type="Pfam" id="PF00005">
    <property type="entry name" value="ABC_tran"/>
    <property type="match status" value="1"/>
</dbReference>
<accession>A0A3A8QV15</accession>
<keyword evidence="8 9" id="KW-0472">Membrane</keyword>
<evidence type="ECO:0000313" key="12">
    <source>
        <dbReference type="EMBL" id="RKH72609.1"/>
    </source>
</evidence>